<dbReference type="AlphaFoldDB" id="A0A914XY62"/>
<organism evidence="2 3">
    <name type="scientific">Panagrolaimus superbus</name>
    <dbReference type="NCBI Taxonomy" id="310955"/>
    <lineage>
        <taxon>Eukaryota</taxon>
        <taxon>Metazoa</taxon>
        <taxon>Ecdysozoa</taxon>
        <taxon>Nematoda</taxon>
        <taxon>Chromadorea</taxon>
        <taxon>Rhabditida</taxon>
        <taxon>Tylenchina</taxon>
        <taxon>Panagrolaimomorpha</taxon>
        <taxon>Panagrolaimoidea</taxon>
        <taxon>Panagrolaimidae</taxon>
        <taxon>Panagrolaimus</taxon>
    </lineage>
</organism>
<proteinExistence type="predicted"/>
<dbReference type="WBParaSite" id="PSU_v2.g11897.t1">
    <property type="protein sequence ID" value="PSU_v2.g11897.t1"/>
    <property type="gene ID" value="PSU_v2.g11897"/>
</dbReference>
<feature type="signal peptide" evidence="1">
    <location>
        <begin position="1"/>
        <end position="24"/>
    </location>
</feature>
<dbReference type="Proteomes" id="UP000887577">
    <property type="component" value="Unplaced"/>
</dbReference>
<accession>A0A914XY62</accession>
<keyword evidence="2" id="KW-1185">Reference proteome</keyword>
<evidence type="ECO:0000313" key="3">
    <source>
        <dbReference type="WBParaSite" id="PSU_v2.g11897.t1"/>
    </source>
</evidence>
<reference evidence="3" key="1">
    <citation type="submission" date="2022-11" db="UniProtKB">
        <authorList>
            <consortium name="WormBaseParasite"/>
        </authorList>
    </citation>
    <scope>IDENTIFICATION</scope>
</reference>
<feature type="chain" id="PRO_5036917812" evidence="1">
    <location>
        <begin position="25"/>
        <end position="73"/>
    </location>
</feature>
<name>A0A914XY62_9BILA</name>
<keyword evidence="1" id="KW-0732">Signal</keyword>
<evidence type="ECO:0000313" key="2">
    <source>
        <dbReference type="Proteomes" id="UP000887577"/>
    </source>
</evidence>
<evidence type="ECO:0000256" key="1">
    <source>
        <dbReference type="SAM" id="SignalP"/>
    </source>
</evidence>
<sequence length="73" mass="7806">METKTLIICFISIIFVLSTSNVYAEDNNVQPLKVPKPLTSPKEGTTIVRAKRGIEGLSSIDGITARGHPSGHG</sequence>
<protein>
    <submittedName>
        <fullName evidence="3">Uncharacterized protein</fullName>
    </submittedName>
</protein>